<dbReference type="PROSITE" id="PS00375">
    <property type="entry name" value="UDPGT"/>
    <property type="match status" value="1"/>
</dbReference>
<evidence type="ECO:0000256" key="1">
    <source>
        <dbReference type="ARBA" id="ARBA00009995"/>
    </source>
</evidence>
<dbReference type="InterPro" id="IPR002213">
    <property type="entry name" value="UDP_glucos_trans"/>
</dbReference>
<dbReference type="FunFam" id="3.40.50.2000:FF:000071">
    <property type="entry name" value="Glycosyltransferase"/>
    <property type="match status" value="1"/>
</dbReference>
<dbReference type="OMA" id="NVDEQEC"/>
<dbReference type="eggNOG" id="KOG1192">
    <property type="taxonomic scope" value="Eukaryota"/>
</dbReference>
<keyword evidence="3 4" id="KW-0808">Transferase</keyword>
<dbReference type="PhylomeDB" id="A0A022RBE4"/>
<keyword evidence="8" id="KW-1185">Reference proteome</keyword>
<dbReference type="InterPro" id="IPR058980">
    <property type="entry name" value="Glyco_transf_N"/>
</dbReference>
<dbReference type="Gene3D" id="3.40.50.2000">
    <property type="entry name" value="Glycogen Phosphorylase B"/>
    <property type="match status" value="2"/>
</dbReference>
<reference evidence="7 8" key="1">
    <citation type="journal article" date="2013" name="Proc. Natl. Acad. Sci. U.S.A.">
        <title>Fine-scale variation in meiotic recombination in Mimulus inferred from population shotgun sequencing.</title>
        <authorList>
            <person name="Hellsten U."/>
            <person name="Wright K.M."/>
            <person name="Jenkins J."/>
            <person name="Shu S."/>
            <person name="Yuan Y."/>
            <person name="Wessler S.R."/>
            <person name="Schmutz J."/>
            <person name="Willis J.H."/>
            <person name="Rokhsar D.S."/>
        </authorList>
    </citation>
    <scope>NUCLEOTIDE SEQUENCE [LARGE SCALE GENOMIC DNA]</scope>
    <source>
        <strain evidence="8">cv. DUN x IM62</strain>
    </source>
</reference>
<protein>
    <recommendedName>
        <fullName evidence="5">Glycosyltransferase</fullName>
        <ecNumber evidence="5">2.4.1.-</ecNumber>
    </recommendedName>
</protein>
<dbReference type="SUPFAM" id="SSF53756">
    <property type="entry name" value="UDP-Glycosyltransferase/glycogen phosphorylase"/>
    <property type="match status" value="1"/>
</dbReference>
<sequence length="480" mass="53547">MGQLHIVFLPVMAHGHTIPTLDMAKLFTSRGLKTTIIATPAFAGPITKAQESGHAINLSILKFPPKGSSLPDNVVSLDQMSTPDLIPKFVEALSLLREPVEKLLQELNPNCLVSDMFLPWTADSAAKFGIPRLVFHGTNCFAQCVAEQMHIHKPYKNVSSDAEPFSVPNLPHELTFTRSQVPEFELFEDEENEFSKLRKQMRESDKKSYGVIFNSFTELESDYADHYKNVLGRKAWHIGPLLLRNNENEEKPESRGRESAIDEHECLSWLDSKKPNSVVYACFGSIATFTPAQLHETAVGLEGSGQDFIWVVRNGKHDDEEWLPEGFEERVKGRGLIIRGWAPQVAILGHPAVGAFVTHCGWNSTLEGICAGLPMVTWPVFAEQFYNEKLVVEVLRVGVSVGNKKWMRVGSEGVSREAVAEAVRRVMVGEEAEEMRNRVEGYKEMARRAVGEGGSSYKGLNDLIQELSVYVPPSKKQDTV</sequence>
<evidence type="ECO:0000256" key="3">
    <source>
        <dbReference type="ARBA" id="ARBA00022679"/>
    </source>
</evidence>
<dbReference type="GO" id="GO:0035251">
    <property type="term" value="F:UDP-glucosyltransferase activity"/>
    <property type="evidence" value="ECO:0000318"/>
    <property type="project" value="GO_Central"/>
</dbReference>
<evidence type="ECO:0000256" key="5">
    <source>
        <dbReference type="RuleBase" id="RU362057"/>
    </source>
</evidence>
<dbReference type="EC" id="2.4.1.-" evidence="5"/>
<dbReference type="FunFam" id="3.40.50.2000:FF:000047">
    <property type="entry name" value="Glycosyltransferase"/>
    <property type="match status" value="1"/>
</dbReference>
<dbReference type="EMBL" id="KI630513">
    <property type="protein sequence ID" value="EYU37652.1"/>
    <property type="molecule type" value="Genomic_DNA"/>
</dbReference>
<dbReference type="Pfam" id="PF00201">
    <property type="entry name" value="UDPGT"/>
    <property type="match status" value="1"/>
</dbReference>
<gene>
    <name evidence="7" type="ORF">MIMGU_mgv1a005524mg</name>
</gene>
<dbReference type="STRING" id="4155.A0A022RBE4"/>
<name>A0A022RBE4_ERYGU</name>
<evidence type="ECO:0000256" key="2">
    <source>
        <dbReference type="ARBA" id="ARBA00022676"/>
    </source>
</evidence>
<evidence type="ECO:0000313" key="8">
    <source>
        <dbReference type="Proteomes" id="UP000030748"/>
    </source>
</evidence>
<comment type="similarity">
    <text evidence="1 4">Belongs to the UDP-glycosyltransferase family.</text>
</comment>
<dbReference type="OrthoDB" id="884626at2759"/>
<dbReference type="Pfam" id="PF26168">
    <property type="entry name" value="Glyco_transf_N"/>
    <property type="match status" value="1"/>
</dbReference>
<dbReference type="AlphaFoldDB" id="A0A022RBE4"/>
<dbReference type="CDD" id="cd03784">
    <property type="entry name" value="GT1_Gtf-like"/>
    <property type="match status" value="1"/>
</dbReference>
<evidence type="ECO:0000313" key="7">
    <source>
        <dbReference type="EMBL" id="EYU37652.1"/>
    </source>
</evidence>
<dbReference type="KEGG" id="egt:105957543"/>
<accession>A0A022RBE4</accession>
<organism evidence="7 8">
    <name type="scientific">Erythranthe guttata</name>
    <name type="common">Yellow monkey flower</name>
    <name type="synonym">Mimulus guttatus</name>
    <dbReference type="NCBI Taxonomy" id="4155"/>
    <lineage>
        <taxon>Eukaryota</taxon>
        <taxon>Viridiplantae</taxon>
        <taxon>Streptophyta</taxon>
        <taxon>Embryophyta</taxon>
        <taxon>Tracheophyta</taxon>
        <taxon>Spermatophyta</taxon>
        <taxon>Magnoliopsida</taxon>
        <taxon>eudicotyledons</taxon>
        <taxon>Gunneridae</taxon>
        <taxon>Pentapetalae</taxon>
        <taxon>asterids</taxon>
        <taxon>lamiids</taxon>
        <taxon>Lamiales</taxon>
        <taxon>Phrymaceae</taxon>
        <taxon>Erythranthe</taxon>
    </lineage>
</organism>
<dbReference type="PANTHER" id="PTHR48047:SF219">
    <property type="entry name" value="SCOPOLETIN GLUCOSYLTRANSFERASE-LIKE"/>
    <property type="match status" value="1"/>
</dbReference>
<evidence type="ECO:0000259" key="6">
    <source>
        <dbReference type="Pfam" id="PF26168"/>
    </source>
</evidence>
<evidence type="ECO:0000256" key="4">
    <source>
        <dbReference type="RuleBase" id="RU003718"/>
    </source>
</evidence>
<proteinExistence type="inferred from homology"/>
<feature type="domain" description="Glycosyltransferase N-terminal" evidence="6">
    <location>
        <begin position="4"/>
        <end position="241"/>
    </location>
</feature>
<dbReference type="InterPro" id="IPR035595">
    <property type="entry name" value="UDP_glycos_trans_CS"/>
</dbReference>
<dbReference type="PANTHER" id="PTHR48047">
    <property type="entry name" value="GLYCOSYLTRANSFERASE"/>
    <property type="match status" value="1"/>
</dbReference>
<dbReference type="Proteomes" id="UP000030748">
    <property type="component" value="Unassembled WGS sequence"/>
</dbReference>
<keyword evidence="2 4" id="KW-0328">Glycosyltransferase</keyword>